<keyword evidence="5" id="KW-0663">Pyridoxal phosphate</keyword>
<evidence type="ECO:0000256" key="5">
    <source>
        <dbReference type="ARBA" id="ARBA00022898"/>
    </source>
</evidence>
<keyword evidence="4 9" id="KW-0808">Transferase</keyword>
<dbReference type="Gene3D" id="3.90.1150.10">
    <property type="entry name" value="Aspartate Aminotransferase, domain 1"/>
    <property type="match status" value="1"/>
</dbReference>
<name>A0A380PB24_STRGR</name>
<comment type="similarity">
    <text evidence="2">Belongs to the class-I pyridoxal-phosphate-dependent aminotransferase family.</text>
</comment>
<dbReference type="Gene3D" id="3.40.640.10">
    <property type="entry name" value="Type I PLP-dependent aspartate aminotransferase-like (Major domain)"/>
    <property type="match status" value="1"/>
</dbReference>
<evidence type="ECO:0000256" key="6">
    <source>
        <dbReference type="ARBA" id="ARBA00026106"/>
    </source>
</evidence>
<accession>A0A380PB24</accession>
<organism evidence="9 10">
    <name type="scientific">Streptomyces griseus</name>
    <dbReference type="NCBI Taxonomy" id="1911"/>
    <lineage>
        <taxon>Bacteria</taxon>
        <taxon>Bacillati</taxon>
        <taxon>Actinomycetota</taxon>
        <taxon>Actinomycetes</taxon>
        <taxon>Kitasatosporales</taxon>
        <taxon>Streptomycetaceae</taxon>
        <taxon>Streptomyces</taxon>
    </lineage>
</organism>
<dbReference type="CDD" id="cd00609">
    <property type="entry name" value="AAT_like"/>
    <property type="match status" value="1"/>
</dbReference>
<feature type="region of interest" description="Disordered" evidence="7">
    <location>
        <begin position="1"/>
        <end position="25"/>
    </location>
</feature>
<evidence type="ECO:0000313" key="9">
    <source>
        <dbReference type="EMBL" id="SUP62393.1"/>
    </source>
</evidence>
<dbReference type="PANTHER" id="PTHR43488:SF2">
    <property type="entry name" value="GLUTAMATE-PYRUVATE AMINOTRANSFERASE ALAA"/>
    <property type="match status" value="1"/>
</dbReference>
<evidence type="ECO:0000256" key="4">
    <source>
        <dbReference type="ARBA" id="ARBA00022679"/>
    </source>
</evidence>
<evidence type="ECO:0000256" key="7">
    <source>
        <dbReference type="SAM" id="MobiDB-lite"/>
    </source>
</evidence>
<dbReference type="InterPro" id="IPR051926">
    <property type="entry name" value="Ala_Aminotransferase"/>
</dbReference>
<dbReference type="InterPro" id="IPR015421">
    <property type="entry name" value="PyrdxlP-dep_Trfase_major"/>
</dbReference>
<keyword evidence="3 9" id="KW-0032">Aminotransferase</keyword>
<dbReference type="InterPro" id="IPR015424">
    <property type="entry name" value="PyrdxlP-dep_Trfase"/>
</dbReference>
<dbReference type="GO" id="GO:0030170">
    <property type="term" value="F:pyridoxal phosphate binding"/>
    <property type="evidence" value="ECO:0007669"/>
    <property type="project" value="InterPro"/>
</dbReference>
<evidence type="ECO:0000259" key="8">
    <source>
        <dbReference type="Pfam" id="PF00155"/>
    </source>
</evidence>
<dbReference type="SUPFAM" id="SSF53383">
    <property type="entry name" value="PLP-dependent transferases"/>
    <property type="match status" value="1"/>
</dbReference>
<dbReference type="InterPro" id="IPR004839">
    <property type="entry name" value="Aminotransferase_I/II_large"/>
</dbReference>
<dbReference type="GO" id="GO:0004021">
    <property type="term" value="F:L-alanine:2-oxoglutarate aminotransferase activity"/>
    <property type="evidence" value="ECO:0007669"/>
    <property type="project" value="UniProtKB-EC"/>
</dbReference>
<dbReference type="EMBL" id="UHID01000009">
    <property type="protein sequence ID" value="SUP62393.1"/>
    <property type="molecule type" value="Genomic_DNA"/>
</dbReference>
<dbReference type="InterPro" id="IPR015422">
    <property type="entry name" value="PyrdxlP-dep_Trfase_small"/>
</dbReference>
<evidence type="ECO:0000256" key="1">
    <source>
        <dbReference type="ARBA" id="ARBA00001933"/>
    </source>
</evidence>
<gene>
    <name evidence="9" type="ORF">NCTC7807_05558</name>
</gene>
<dbReference type="AlphaFoldDB" id="A0A380PB24"/>
<feature type="domain" description="Aminotransferase class I/classII large" evidence="8">
    <location>
        <begin position="87"/>
        <end position="446"/>
    </location>
</feature>
<evidence type="ECO:0000256" key="2">
    <source>
        <dbReference type="ARBA" id="ARBA00007441"/>
    </source>
</evidence>
<protein>
    <recommendedName>
        <fullName evidence="6">alanine transaminase</fullName>
        <ecNumber evidence="6">2.6.1.2</ecNumber>
    </recommendedName>
</protein>
<dbReference type="Proteomes" id="UP000254150">
    <property type="component" value="Unassembled WGS sequence"/>
</dbReference>
<evidence type="ECO:0000256" key="3">
    <source>
        <dbReference type="ARBA" id="ARBA00022576"/>
    </source>
</evidence>
<reference evidence="9 10" key="1">
    <citation type="submission" date="2018-06" db="EMBL/GenBank/DDBJ databases">
        <authorList>
            <consortium name="Pathogen Informatics"/>
            <person name="Doyle S."/>
        </authorList>
    </citation>
    <scope>NUCLEOTIDE SEQUENCE [LARGE SCALE GENOMIC DNA]</scope>
    <source>
        <strain evidence="9 10">NCTC7807</strain>
    </source>
</reference>
<dbReference type="EC" id="2.6.1.2" evidence="6"/>
<comment type="cofactor">
    <cofactor evidence="1">
        <name>pyridoxal 5'-phosphate</name>
        <dbReference type="ChEBI" id="CHEBI:597326"/>
    </cofactor>
</comment>
<evidence type="ECO:0000313" key="10">
    <source>
        <dbReference type="Proteomes" id="UP000254150"/>
    </source>
</evidence>
<dbReference type="PANTHER" id="PTHR43488">
    <property type="entry name" value="GLUTAMATE-PYRUVATE AMINOTRANSFERASE ALAA"/>
    <property type="match status" value="1"/>
</dbReference>
<sequence length="456" mass="50442">MAHRPSRQGMGRPGRFAAHDTPTPQTVRTGTFQTYRVAHIMERTGKRGRKLTDMQVIQSTKLANVCYEIRGPVLEEAMRLEAAGHRILKLNTGNPAAFGFECPPEILEDILRNVGSAHGYGDAKGLLAARRAVMMHYQTLGVETDVEHVFMGNGVSELITMAMQGLLDDGDEVLVPAPDYPLWTASVSLAGGTAVHYRCDEESDWMPDLADVERKITDRTKALVIINPNNPTGAVYSDEMLRSLTDIARRHNLLVCSDEIYDKILYDGATHTPTAAFAPDLLTLTFNGMSKAYRVAGYRSGWMAISGPKAHAQSYIEGLNILANMRLCANMPAQHGVVAALTGRQTIQELVLPGGRLVEQRDAAYDLLTQIPGVTCVKPKGALYLFPRLDPKVHKIKDDRQMILDLLRRERIMCVQGTGFNWPEPDHFRIVTLPAAEDLKEAVTRIGHFLDGYSQP</sequence>
<proteinExistence type="inferred from homology"/>
<dbReference type="Pfam" id="PF00155">
    <property type="entry name" value="Aminotran_1_2"/>
    <property type="match status" value="1"/>
</dbReference>